<organism evidence="2 3">
    <name type="scientific">Vulcanimicrobium alpinum</name>
    <dbReference type="NCBI Taxonomy" id="3016050"/>
    <lineage>
        <taxon>Bacteria</taxon>
        <taxon>Bacillati</taxon>
        <taxon>Vulcanimicrobiota</taxon>
        <taxon>Vulcanimicrobiia</taxon>
        <taxon>Vulcanimicrobiales</taxon>
        <taxon>Vulcanimicrobiaceae</taxon>
        <taxon>Vulcanimicrobium</taxon>
    </lineage>
</organism>
<name>A0AAN2CAF2_UNVUL</name>
<gene>
    <name evidence="2" type="ORF">WPS_25650</name>
</gene>
<dbReference type="Proteomes" id="UP001317532">
    <property type="component" value="Chromosome"/>
</dbReference>
<sequence length="211" mass="22220">MNITRRSGVPVAALGLGVALLGAAPSGPAAAFLETWAKIPSYTCTISVHETKGAAVQDRTYRYAYLKPHFAKIDITGGPGRGGGASWTGGDTVSGHQGGFLSGIHLRVSIHDGRAVDLRGGTVDQASFENIAELIKTAPSAVDGEEIVNGTVFDTVTTPYKDDNGATKRVVYLSRTTHLPVRRVTFAGATIVETEDFNDVNTAANLKESDF</sequence>
<dbReference type="EMBL" id="AP025523">
    <property type="protein sequence ID" value="BDE07289.1"/>
    <property type="molecule type" value="Genomic_DNA"/>
</dbReference>
<keyword evidence="3" id="KW-1185">Reference proteome</keyword>
<feature type="signal peptide" evidence="1">
    <location>
        <begin position="1"/>
        <end position="31"/>
    </location>
</feature>
<dbReference type="KEGG" id="vab:WPS_25650"/>
<feature type="chain" id="PRO_5043054854" evidence="1">
    <location>
        <begin position="32"/>
        <end position="211"/>
    </location>
</feature>
<proteinExistence type="predicted"/>
<accession>A0AAN2CAF2</accession>
<keyword evidence="1" id="KW-0732">Signal</keyword>
<evidence type="ECO:0000313" key="2">
    <source>
        <dbReference type="EMBL" id="BDE07289.1"/>
    </source>
</evidence>
<dbReference type="PROSITE" id="PS51318">
    <property type="entry name" value="TAT"/>
    <property type="match status" value="1"/>
</dbReference>
<reference evidence="2 3" key="1">
    <citation type="journal article" date="2022" name="ISME Commun">
        <title>Vulcanimicrobium alpinus gen. nov. sp. nov., the first cultivated representative of the candidate phylum 'Eremiobacterota', is a metabolically versatile aerobic anoxygenic phototroph.</title>
        <authorList>
            <person name="Yabe S."/>
            <person name="Muto K."/>
            <person name="Abe K."/>
            <person name="Yokota A."/>
            <person name="Staudigel H."/>
            <person name="Tebo B.M."/>
        </authorList>
    </citation>
    <scope>NUCLEOTIDE SEQUENCE [LARGE SCALE GENOMIC DNA]</scope>
    <source>
        <strain evidence="2 3">WC8-2</strain>
    </source>
</reference>
<dbReference type="AlphaFoldDB" id="A0AAN2CAF2"/>
<dbReference type="RefSeq" id="WP_317994892.1">
    <property type="nucleotide sequence ID" value="NZ_AP025523.1"/>
</dbReference>
<dbReference type="InterPro" id="IPR006311">
    <property type="entry name" value="TAT_signal"/>
</dbReference>
<evidence type="ECO:0000256" key="1">
    <source>
        <dbReference type="SAM" id="SignalP"/>
    </source>
</evidence>
<protein>
    <submittedName>
        <fullName evidence="2">Uncharacterized protein</fullName>
    </submittedName>
</protein>
<evidence type="ECO:0000313" key="3">
    <source>
        <dbReference type="Proteomes" id="UP001317532"/>
    </source>
</evidence>